<dbReference type="GO" id="GO:0046872">
    <property type="term" value="F:metal ion binding"/>
    <property type="evidence" value="ECO:0007669"/>
    <property type="project" value="InterPro"/>
</dbReference>
<organism evidence="3 4">
    <name type="scientific">Coptis chinensis</name>
    <dbReference type="NCBI Taxonomy" id="261450"/>
    <lineage>
        <taxon>Eukaryota</taxon>
        <taxon>Viridiplantae</taxon>
        <taxon>Streptophyta</taxon>
        <taxon>Embryophyta</taxon>
        <taxon>Tracheophyta</taxon>
        <taxon>Spermatophyta</taxon>
        <taxon>Magnoliopsida</taxon>
        <taxon>Ranunculales</taxon>
        <taxon>Ranunculaceae</taxon>
        <taxon>Coptidoideae</taxon>
        <taxon>Coptis</taxon>
    </lineage>
</organism>
<proteinExistence type="predicted"/>
<dbReference type="Proteomes" id="UP000631114">
    <property type="component" value="Unassembled WGS sequence"/>
</dbReference>
<dbReference type="PROSITE" id="PS50846">
    <property type="entry name" value="HMA_2"/>
    <property type="match status" value="1"/>
</dbReference>
<keyword evidence="4" id="KW-1185">Reference proteome</keyword>
<feature type="compositionally biased region" description="Basic and acidic residues" evidence="1">
    <location>
        <begin position="661"/>
        <end position="681"/>
    </location>
</feature>
<dbReference type="EMBL" id="JADFTS010000004">
    <property type="protein sequence ID" value="KAF9609487.1"/>
    <property type="molecule type" value="Genomic_DNA"/>
</dbReference>
<evidence type="ECO:0000259" key="2">
    <source>
        <dbReference type="PROSITE" id="PS50846"/>
    </source>
</evidence>
<dbReference type="Pfam" id="PF14392">
    <property type="entry name" value="zf-CCHC_4"/>
    <property type="match status" value="1"/>
</dbReference>
<sequence length="711" mass="78910">MIELHRSWKTRGNSKIELVTEGFYKFQFDNAAEYDHVRKNGPWLVHGFIMSIKKWKNKGKLELDPSFDLVNFWVQIFGLPSNRINEENVRKIGSSLGIVKHMDLSCSVEFKKPVARVRIKMDIKERLFKGIELRTEVGELLPVTFKYEKLEIFCYFCGRIGHDLHFCNQKDKYRVNLLMCGGSPRDIKNNFSFTLRANVFYNGVVDPTPKVVMISGTPQRPRSDQIPAKSKASPVRRSWQVCNEARAEASKIAQVSTDILGLGTRLERSVGSPGGVKSNPGTCGNRTESLGSGPISGSSSSGESLGPACQNEAGPMVLWVSMLGLNTWTWMNQTSGVDVNKVGQSVKLLEHEQPASHHSFPPLHQKPPAVSDPLPLSYEGMVSKDEILAQRPIYRFKSASTRGESVNMLASRGMRRQVQKPEASHALIAHPSQTTLSVQVGPKRKEFSDEEENMASIVGYKWVRRSVRVSVLRSKRAKQHADHVRSRGEGHTLIPMNATIFPISSTSSSSVSVGPYTVVSSSENLSSDAAIMDKNPSDSEGSDAEEEELNIPLVMDNPLDQLEEKRFSMVQRTVLKVNISCQKCKKQLLRAVSGLEGTEKDDLVGVDKVEVDAAKGTLTVTGNADPYKIMVRTRKIQKTVEIVSIGPPPPPPKPDAGGAQKKPEEQKKPDEKKSEPKHDFHNFQSCPVCQRMSTHMVYTGEPNNAASCSIM</sequence>
<gene>
    <name evidence="3" type="ORF">IFM89_016573</name>
</gene>
<dbReference type="InterPro" id="IPR040256">
    <property type="entry name" value="At4g02000-like"/>
</dbReference>
<dbReference type="InterPro" id="IPR025836">
    <property type="entry name" value="Zn_knuckle_CX2CX4HX4C"/>
</dbReference>
<comment type="caution">
    <text evidence="3">The sequence shown here is derived from an EMBL/GenBank/DDBJ whole genome shotgun (WGS) entry which is preliminary data.</text>
</comment>
<dbReference type="InterPro" id="IPR036163">
    <property type="entry name" value="HMA_dom_sf"/>
</dbReference>
<dbReference type="InterPro" id="IPR006121">
    <property type="entry name" value="HMA_dom"/>
</dbReference>
<protein>
    <recommendedName>
        <fullName evidence="2">HMA domain-containing protein</fullName>
    </recommendedName>
</protein>
<dbReference type="PANTHER" id="PTHR31286">
    <property type="entry name" value="GLYCINE-RICH CELL WALL STRUCTURAL PROTEIN 1.8-LIKE"/>
    <property type="match status" value="1"/>
</dbReference>
<dbReference type="OrthoDB" id="689350at2759"/>
<evidence type="ECO:0000313" key="3">
    <source>
        <dbReference type="EMBL" id="KAF9609487.1"/>
    </source>
</evidence>
<dbReference type="Gene3D" id="3.30.70.100">
    <property type="match status" value="1"/>
</dbReference>
<evidence type="ECO:0000256" key="1">
    <source>
        <dbReference type="SAM" id="MobiDB-lite"/>
    </source>
</evidence>
<feature type="region of interest" description="Disordered" evidence="1">
    <location>
        <begin position="266"/>
        <end position="308"/>
    </location>
</feature>
<dbReference type="Pfam" id="PF00403">
    <property type="entry name" value="HMA"/>
    <property type="match status" value="1"/>
</dbReference>
<dbReference type="SUPFAM" id="SSF55008">
    <property type="entry name" value="HMA, heavy metal-associated domain"/>
    <property type="match status" value="1"/>
</dbReference>
<dbReference type="Pfam" id="PF14111">
    <property type="entry name" value="DUF4283"/>
    <property type="match status" value="1"/>
</dbReference>
<feature type="compositionally biased region" description="Low complexity" evidence="1">
    <location>
        <begin position="288"/>
        <end position="307"/>
    </location>
</feature>
<dbReference type="PANTHER" id="PTHR31286:SF180">
    <property type="entry name" value="OS10G0362600 PROTEIN"/>
    <property type="match status" value="1"/>
</dbReference>
<feature type="domain" description="HMA" evidence="2">
    <location>
        <begin position="570"/>
        <end position="644"/>
    </location>
</feature>
<evidence type="ECO:0000313" key="4">
    <source>
        <dbReference type="Proteomes" id="UP000631114"/>
    </source>
</evidence>
<dbReference type="AlphaFoldDB" id="A0A835LYB3"/>
<accession>A0A835LYB3</accession>
<reference evidence="3 4" key="1">
    <citation type="submission" date="2020-10" db="EMBL/GenBank/DDBJ databases">
        <title>The Coptis chinensis genome and diversification of protoberbering-type alkaloids.</title>
        <authorList>
            <person name="Wang B."/>
            <person name="Shu S."/>
            <person name="Song C."/>
            <person name="Liu Y."/>
        </authorList>
    </citation>
    <scope>NUCLEOTIDE SEQUENCE [LARGE SCALE GENOMIC DNA]</scope>
    <source>
        <strain evidence="3">HL-2020</strain>
        <tissue evidence="3">Leaf</tissue>
    </source>
</reference>
<feature type="region of interest" description="Disordered" evidence="1">
    <location>
        <begin position="641"/>
        <end position="683"/>
    </location>
</feature>
<name>A0A835LYB3_9MAGN</name>
<dbReference type="InterPro" id="IPR025558">
    <property type="entry name" value="DUF4283"/>
</dbReference>